<dbReference type="InterPro" id="IPR051517">
    <property type="entry name" value="IFITM_antiviral_protein"/>
</dbReference>
<keyword evidence="4 6" id="KW-1133">Transmembrane helix</keyword>
<dbReference type="PANTHER" id="PTHR13999:SF31">
    <property type="entry name" value="IFITM1-RELATED"/>
    <property type="match status" value="1"/>
</dbReference>
<accession>A0A3Q1G3M6</accession>
<comment type="similarity">
    <text evidence="2">Belongs to the CD225/Dispanin family.</text>
</comment>
<dbReference type="FunCoup" id="A0A3Q1G3M6">
    <property type="interactions" value="17"/>
</dbReference>
<dbReference type="PANTHER" id="PTHR13999">
    <property type="entry name" value="INTERFERON INDUCIBLE TRANSMEMBRANE PROTEIN"/>
    <property type="match status" value="1"/>
</dbReference>
<dbReference type="AlphaFoldDB" id="A0A3Q1G3M6"/>
<name>A0A3Q1G3M6_9TELE</name>
<organism evidence="7 8">
    <name type="scientific">Acanthochromis polyacanthus</name>
    <name type="common">spiny chromis</name>
    <dbReference type="NCBI Taxonomy" id="80966"/>
    <lineage>
        <taxon>Eukaryota</taxon>
        <taxon>Metazoa</taxon>
        <taxon>Chordata</taxon>
        <taxon>Craniata</taxon>
        <taxon>Vertebrata</taxon>
        <taxon>Euteleostomi</taxon>
        <taxon>Actinopterygii</taxon>
        <taxon>Neopterygii</taxon>
        <taxon>Teleostei</taxon>
        <taxon>Neoteleostei</taxon>
        <taxon>Acanthomorphata</taxon>
        <taxon>Ovalentaria</taxon>
        <taxon>Pomacentridae</taxon>
        <taxon>Acanthochromis</taxon>
    </lineage>
</organism>
<evidence type="ECO:0000313" key="7">
    <source>
        <dbReference type="Ensembl" id="ENSAPOP00000012925.1"/>
    </source>
</evidence>
<evidence type="ECO:0000256" key="1">
    <source>
        <dbReference type="ARBA" id="ARBA00004370"/>
    </source>
</evidence>
<feature type="transmembrane region" description="Helical" evidence="6">
    <location>
        <begin position="62"/>
        <end position="82"/>
    </location>
</feature>
<dbReference type="InParanoid" id="A0A3Q1G3M6"/>
<sequence length="98" mass="10824">VFRHNSVQTRGGAVFSFLEVEDNYLSTSKTSVLWSFQARDRKMVGDLQGAQHYGSTARNLNIAATVLIGLICLIVIIVYSIIAGRISAMHNSYGRYGQ</sequence>
<dbReference type="Proteomes" id="UP000257200">
    <property type="component" value="Unplaced"/>
</dbReference>
<dbReference type="Pfam" id="PF04505">
    <property type="entry name" value="CD225"/>
    <property type="match status" value="1"/>
</dbReference>
<reference evidence="7" key="2">
    <citation type="submission" date="2025-09" db="UniProtKB">
        <authorList>
            <consortium name="Ensembl"/>
        </authorList>
    </citation>
    <scope>IDENTIFICATION</scope>
</reference>
<protein>
    <submittedName>
        <fullName evidence="7">Uncharacterized protein</fullName>
    </submittedName>
</protein>
<evidence type="ECO:0000256" key="4">
    <source>
        <dbReference type="ARBA" id="ARBA00022989"/>
    </source>
</evidence>
<keyword evidence="5 6" id="KW-0472">Membrane</keyword>
<reference evidence="7" key="1">
    <citation type="submission" date="2025-08" db="UniProtKB">
        <authorList>
            <consortium name="Ensembl"/>
        </authorList>
    </citation>
    <scope>IDENTIFICATION</scope>
</reference>
<dbReference type="GO" id="GO:0005886">
    <property type="term" value="C:plasma membrane"/>
    <property type="evidence" value="ECO:0007669"/>
    <property type="project" value="TreeGrafter"/>
</dbReference>
<dbReference type="InterPro" id="IPR007593">
    <property type="entry name" value="CD225/Dispanin_fam"/>
</dbReference>
<keyword evidence="3 6" id="KW-0812">Transmembrane</keyword>
<evidence type="ECO:0000256" key="3">
    <source>
        <dbReference type="ARBA" id="ARBA00022692"/>
    </source>
</evidence>
<dbReference type="GeneTree" id="ENSGT00940000177972"/>
<evidence type="ECO:0000313" key="8">
    <source>
        <dbReference type="Proteomes" id="UP000257200"/>
    </source>
</evidence>
<comment type="subcellular location">
    <subcellularLocation>
        <location evidence="1">Membrane</location>
    </subcellularLocation>
</comment>
<evidence type="ECO:0000256" key="6">
    <source>
        <dbReference type="SAM" id="Phobius"/>
    </source>
</evidence>
<dbReference type="Ensembl" id="ENSAPOT00000032204.1">
    <property type="protein sequence ID" value="ENSAPOP00000012925.1"/>
    <property type="gene ID" value="ENSAPOG00000015673.1"/>
</dbReference>
<keyword evidence="8" id="KW-1185">Reference proteome</keyword>
<proteinExistence type="inferred from homology"/>
<evidence type="ECO:0000256" key="5">
    <source>
        <dbReference type="ARBA" id="ARBA00023136"/>
    </source>
</evidence>
<dbReference type="STRING" id="80966.ENSAPOP00000012925"/>
<evidence type="ECO:0000256" key="2">
    <source>
        <dbReference type="ARBA" id="ARBA00006843"/>
    </source>
</evidence>